<comment type="caution">
    <text evidence="2">The sequence shown here is derived from an EMBL/GenBank/DDBJ whole genome shotgun (WGS) entry which is preliminary data.</text>
</comment>
<accession>A0A8S2EU81</accession>
<dbReference type="EMBL" id="CAJNOK010019617">
    <property type="protein sequence ID" value="CAF1302583.1"/>
    <property type="molecule type" value="Genomic_DNA"/>
</dbReference>
<dbReference type="Proteomes" id="UP000677228">
    <property type="component" value="Unassembled WGS sequence"/>
</dbReference>
<name>A0A8S2EU81_9BILA</name>
<dbReference type="InterPro" id="IPR050951">
    <property type="entry name" value="Retrovirus_Pol_polyprotein"/>
</dbReference>
<evidence type="ECO:0000313" key="3">
    <source>
        <dbReference type="EMBL" id="CAF4109071.1"/>
    </source>
</evidence>
<dbReference type="PANTHER" id="PTHR37984:SF5">
    <property type="entry name" value="PROTEIN NYNRIN-LIKE"/>
    <property type="match status" value="1"/>
</dbReference>
<dbReference type="Proteomes" id="UP000682733">
    <property type="component" value="Unassembled WGS sequence"/>
</dbReference>
<reference evidence="2" key="1">
    <citation type="submission" date="2021-02" db="EMBL/GenBank/DDBJ databases">
        <authorList>
            <person name="Nowell W R."/>
        </authorList>
    </citation>
    <scope>NUCLEOTIDE SEQUENCE</scope>
</reference>
<dbReference type="Pfam" id="PF22938">
    <property type="entry name" value="Integrase_p58_C"/>
    <property type="match status" value="1"/>
</dbReference>
<proteinExistence type="predicted"/>
<organism evidence="2 4">
    <name type="scientific">Didymodactylos carnosus</name>
    <dbReference type="NCBI Taxonomy" id="1234261"/>
    <lineage>
        <taxon>Eukaryota</taxon>
        <taxon>Metazoa</taxon>
        <taxon>Spiralia</taxon>
        <taxon>Gnathifera</taxon>
        <taxon>Rotifera</taxon>
        <taxon>Eurotatoria</taxon>
        <taxon>Bdelloidea</taxon>
        <taxon>Philodinida</taxon>
        <taxon>Philodinidae</taxon>
        <taxon>Didymodactylos</taxon>
    </lineage>
</organism>
<gene>
    <name evidence="2" type="ORF">OVA965_LOCUS28605</name>
    <name evidence="3" type="ORF">TMI583_LOCUS29360</name>
</gene>
<evidence type="ECO:0000313" key="4">
    <source>
        <dbReference type="Proteomes" id="UP000677228"/>
    </source>
</evidence>
<dbReference type="AlphaFoldDB" id="A0A8S2EU81"/>
<feature type="domain" description="Integrase p58-like C-terminal" evidence="1">
    <location>
        <begin position="105"/>
        <end position="137"/>
    </location>
</feature>
<evidence type="ECO:0000313" key="2">
    <source>
        <dbReference type="EMBL" id="CAF1302583.1"/>
    </source>
</evidence>
<dbReference type="PANTHER" id="PTHR37984">
    <property type="entry name" value="PROTEIN CBG26694"/>
    <property type="match status" value="1"/>
</dbReference>
<protein>
    <recommendedName>
        <fullName evidence="1">Integrase p58-like C-terminal domain-containing protein</fullName>
    </recommendedName>
</protein>
<dbReference type="EMBL" id="CAJOBA010041196">
    <property type="protein sequence ID" value="CAF4109071.1"/>
    <property type="molecule type" value="Genomic_DNA"/>
</dbReference>
<evidence type="ECO:0000259" key="1">
    <source>
        <dbReference type="Pfam" id="PF22938"/>
    </source>
</evidence>
<sequence length="149" mass="18064">MAYNSYRHSTTKVTPFELMHGREFRSPFDLPPPTTTLPEPSEFIRHQREYRRLAYQYVQQNIAQQQNQARQRYNANRRDKQYFVGDLVWYQHHGTRHKFDPRNIGPYEIIQKLGDQSYIIQHSNNVTDIRRVHINRLHEYHARNATMPQ</sequence>
<dbReference type="InterPro" id="IPR054465">
    <property type="entry name" value="Integrase_p58-like_C"/>
</dbReference>